<accession>A0A0R0LZH4</accession>
<evidence type="ECO:0000313" key="2">
    <source>
        <dbReference type="Proteomes" id="UP000051530"/>
    </source>
</evidence>
<dbReference type="EMBL" id="LGUB01001537">
    <property type="protein sequence ID" value="KRH91776.1"/>
    <property type="molecule type" value="Genomic_DNA"/>
</dbReference>
<gene>
    <name evidence="1" type="ORF">M153_26356000536</name>
</gene>
<dbReference type="GO" id="GO:0008168">
    <property type="term" value="F:methyltransferase activity"/>
    <property type="evidence" value="ECO:0007669"/>
    <property type="project" value="UniProtKB-KW"/>
</dbReference>
<feature type="non-terminal residue" evidence="1">
    <location>
        <position position="179"/>
    </location>
</feature>
<dbReference type="Proteomes" id="UP000051530">
    <property type="component" value="Unassembled WGS sequence"/>
</dbReference>
<evidence type="ECO:0000313" key="1">
    <source>
        <dbReference type="EMBL" id="KRH91776.1"/>
    </source>
</evidence>
<dbReference type="CDD" id="cd02440">
    <property type="entry name" value="AdoMet_MTases"/>
    <property type="match status" value="1"/>
</dbReference>
<dbReference type="InterPro" id="IPR029063">
    <property type="entry name" value="SAM-dependent_MTases_sf"/>
</dbReference>
<keyword evidence="1" id="KW-0808">Transferase</keyword>
<dbReference type="Gene3D" id="3.40.50.150">
    <property type="entry name" value="Vaccinia Virus protein VP39"/>
    <property type="match status" value="1"/>
</dbReference>
<dbReference type="SUPFAM" id="SSF53335">
    <property type="entry name" value="S-adenosyl-L-methionine-dependent methyltransferases"/>
    <property type="match status" value="1"/>
</dbReference>
<proteinExistence type="predicted"/>
<keyword evidence="1" id="KW-0489">Methyltransferase</keyword>
<protein>
    <submittedName>
        <fullName evidence="1">Putative N6-DNA-methyltransferase</fullName>
    </submittedName>
</protein>
<name>A0A0R0LZH4_9MICR</name>
<organism evidence="1 2">
    <name type="scientific">Pseudoloma neurophilia</name>
    <dbReference type="NCBI Taxonomy" id="146866"/>
    <lineage>
        <taxon>Eukaryota</taxon>
        <taxon>Fungi</taxon>
        <taxon>Fungi incertae sedis</taxon>
        <taxon>Microsporidia</taxon>
        <taxon>Pseudoloma</taxon>
    </lineage>
</organism>
<sequence>MNVKYFYPISSDTEYLLSYIQSLNKKYDILLEIGTGNGHIIRNVNSKIKIATDVNLNALKSLSNYKNTLIHCDLFDILDDKLVDLVIFNTPYIPSIPDIPCFYSNNLNLYECQCENCLINYSLYDNISNGSILERFLKNITAKEFIILVHVSKNVNHELYDIKTIDRVVYGERLRILHG</sequence>
<keyword evidence="2" id="KW-1185">Reference proteome</keyword>
<reference evidence="1 2" key="1">
    <citation type="submission" date="2015-07" db="EMBL/GenBank/DDBJ databases">
        <title>The genome of Pseudoloma neurophilia, a relevant intracellular parasite of the zebrafish.</title>
        <authorList>
            <person name="Ndikumana S."/>
            <person name="Pelin A."/>
            <person name="Sanders J."/>
            <person name="Corradi N."/>
        </authorList>
    </citation>
    <scope>NUCLEOTIDE SEQUENCE [LARGE SCALE GENOMIC DNA]</scope>
    <source>
        <strain evidence="1 2">MK1</strain>
    </source>
</reference>
<dbReference type="VEuPathDB" id="MicrosporidiaDB:M153_26356000536"/>
<dbReference type="GO" id="GO:0032259">
    <property type="term" value="P:methylation"/>
    <property type="evidence" value="ECO:0007669"/>
    <property type="project" value="UniProtKB-KW"/>
</dbReference>
<dbReference type="AlphaFoldDB" id="A0A0R0LZH4"/>
<comment type="caution">
    <text evidence="1">The sequence shown here is derived from an EMBL/GenBank/DDBJ whole genome shotgun (WGS) entry which is preliminary data.</text>
</comment>